<organism evidence="3 4">
    <name type="scientific">Actinophytocola xinjiangensis</name>
    <dbReference type="NCBI Taxonomy" id="485602"/>
    <lineage>
        <taxon>Bacteria</taxon>
        <taxon>Bacillati</taxon>
        <taxon>Actinomycetota</taxon>
        <taxon>Actinomycetes</taxon>
        <taxon>Pseudonocardiales</taxon>
        <taxon>Pseudonocardiaceae</taxon>
    </lineage>
</organism>
<sequence length="148" mass="15691">MLGMAGRVLIGLLIVFIAVLGVGGGVALITEGVDGRTAVADGPAGTLTPTGRQCGKESCSWIGTFTSDDRKTTRRDVELRDDQTVRRSDPTPAKIPDVRLHDGDPPVAYSTDYSPVPKIAGGVALIVVCLTVAVLLVLRVRRERKSRP</sequence>
<name>A0A7Z0WDY5_9PSEU</name>
<protein>
    <submittedName>
        <fullName evidence="3">Uncharacterized protein</fullName>
    </submittedName>
</protein>
<comment type="caution">
    <text evidence="3">The sequence shown here is derived from an EMBL/GenBank/DDBJ whole genome shotgun (WGS) entry which is preliminary data.</text>
</comment>
<keyword evidence="2" id="KW-0472">Membrane</keyword>
<evidence type="ECO:0000313" key="3">
    <source>
        <dbReference type="EMBL" id="OLF04732.1"/>
    </source>
</evidence>
<feature type="compositionally biased region" description="Basic and acidic residues" evidence="1">
    <location>
        <begin position="69"/>
        <end position="89"/>
    </location>
</feature>
<dbReference type="EMBL" id="MSIF01000039">
    <property type="protein sequence ID" value="OLF04732.1"/>
    <property type="molecule type" value="Genomic_DNA"/>
</dbReference>
<feature type="region of interest" description="Disordered" evidence="1">
    <location>
        <begin position="69"/>
        <end position="101"/>
    </location>
</feature>
<keyword evidence="2" id="KW-1133">Transmembrane helix</keyword>
<evidence type="ECO:0000313" key="4">
    <source>
        <dbReference type="Proteomes" id="UP000185696"/>
    </source>
</evidence>
<proteinExistence type="predicted"/>
<gene>
    <name evidence="3" type="ORF">BLA60_39645</name>
</gene>
<evidence type="ECO:0000256" key="1">
    <source>
        <dbReference type="SAM" id="MobiDB-lite"/>
    </source>
</evidence>
<dbReference type="AlphaFoldDB" id="A0A7Z0WDY5"/>
<reference evidence="3 4" key="1">
    <citation type="submission" date="2016-12" db="EMBL/GenBank/DDBJ databases">
        <title>The draft genome sequence of Actinophytocola xinjiangensis.</title>
        <authorList>
            <person name="Wang W."/>
            <person name="Yuan L."/>
        </authorList>
    </citation>
    <scope>NUCLEOTIDE SEQUENCE [LARGE SCALE GENOMIC DNA]</scope>
    <source>
        <strain evidence="3 4">CGMCC 4.4663</strain>
    </source>
</reference>
<keyword evidence="2" id="KW-0812">Transmembrane</keyword>
<accession>A0A7Z0WDY5</accession>
<dbReference type="Proteomes" id="UP000185696">
    <property type="component" value="Unassembled WGS sequence"/>
</dbReference>
<keyword evidence="4" id="KW-1185">Reference proteome</keyword>
<feature type="transmembrane region" description="Helical" evidence="2">
    <location>
        <begin position="119"/>
        <end position="138"/>
    </location>
</feature>
<evidence type="ECO:0000256" key="2">
    <source>
        <dbReference type="SAM" id="Phobius"/>
    </source>
</evidence>